<name>A0A7D4XGG8_9BACT</name>
<reference evidence="1" key="1">
    <citation type="journal article" date="2020" name="Molecules">
        <title>2-Hydroxysorangiadenosine: Structure and Biosynthesis of a Myxobacterial Sesquiterpene-Nucleoside.</title>
        <authorList>
            <person name="Okoth D.A."/>
            <person name="Hug J.J."/>
            <person name="Garcia R."/>
            <person name="Sproer C."/>
            <person name="Overmann J."/>
            <person name="Muller R."/>
        </authorList>
    </citation>
    <scope>NUCLEOTIDE SEQUENCE</scope>
    <source>
        <strain evidence="1">MCy8375</strain>
    </source>
</reference>
<dbReference type="PANTHER" id="PTHR43796:SF2">
    <property type="entry name" value="CARBOXYNORSPERMIDINE SYNTHASE"/>
    <property type="match status" value="1"/>
</dbReference>
<protein>
    <submittedName>
        <fullName evidence="1">Saccharopine dehydrogenase</fullName>
    </submittedName>
</protein>
<dbReference type="Gene3D" id="3.40.50.720">
    <property type="entry name" value="NAD(P)-binding Rossmann-like Domain"/>
    <property type="match status" value="1"/>
</dbReference>
<dbReference type="Gene3D" id="3.30.360.10">
    <property type="entry name" value="Dihydrodipicolinate Reductase, domain 2"/>
    <property type="match status" value="1"/>
</dbReference>
<proteinExistence type="predicted"/>
<accession>A0A7D4XGG8</accession>
<dbReference type="SUPFAM" id="SSF51735">
    <property type="entry name" value="NAD(P)-binding Rossmann-fold domains"/>
    <property type="match status" value="1"/>
</dbReference>
<organism evidence="1">
    <name type="scientific">Archangium gephyra</name>
    <dbReference type="NCBI Taxonomy" id="48"/>
    <lineage>
        <taxon>Bacteria</taxon>
        <taxon>Pseudomonadati</taxon>
        <taxon>Myxococcota</taxon>
        <taxon>Myxococcia</taxon>
        <taxon>Myxococcales</taxon>
        <taxon>Cystobacterineae</taxon>
        <taxon>Archangiaceae</taxon>
        <taxon>Archangium</taxon>
    </lineage>
</organism>
<dbReference type="InterPro" id="IPR036291">
    <property type="entry name" value="NAD(P)-bd_dom_sf"/>
</dbReference>
<evidence type="ECO:0000313" key="1">
    <source>
        <dbReference type="EMBL" id="QKW93569.1"/>
    </source>
</evidence>
<sequence length="374" mass="39975">MHSETQETIARDTLRYDPEGAVVLVGGYGVVGAEVARMLRARHPSLPLMLAGRTPSRGSALATEVGATLQAVDLSGPAPLDFSARAVVALVNDPMDRLLRASMHAGIPYVDITRWTARVQQALAWMAVEPPRAAVVLASGWMGGLVPLVGAALARELGGASAIDTAILYDLADRAGEDSIEFMDRMHVAFEVMEDGQRQVVEPLSGVRRVRFEDRARRVVRIDTPEQLTLPMVLGARTVSTRIGFSDESATIAFQVLQGMGLFHLLRGERFRNLRRALLRGSGQGGRAVLRVDVSRGGESRSATLVDARGQAHLTAAGATLALERALGLDGDAPPRGVVFPEQSTSPGRVLEALRSLGVELEVRGGADTERRAA</sequence>
<dbReference type="EMBL" id="MT520808">
    <property type="protein sequence ID" value="QKW93569.1"/>
    <property type="molecule type" value="Genomic_DNA"/>
</dbReference>
<dbReference type="PANTHER" id="PTHR43796">
    <property type="entry name" value="CARBOXYNORSPERMIDINE SYNTHASE"/>
    <property type="match status" value="1"/>
</dbReference>
<dbReference type="AlphaFoldDB" id="A0A7D4XGG8"/>